<dbReference type="Proteomes" id="UP000000595">
    <property type="component" value="Chromosome"/>
</dbReference>
<evidence type="ECO:0000313" key="1">
    <source>
        <dbReference type="EMBL" id="AAM32729.1"/>
    </source>
</evidence>
<dbReference type="EMBL" id="AE008384">
    <property type="protein sequence ID" value="AAM32729.1"/>
    <property type="molecule type" value="Genomic_DNA"/>
</dbReference>
<name>Q8PSP4_METMA</name>
<evidence type="ECO:0000313" key="2">
    <source>
        <dbReference type="Proteomes" id="UP000000595"/>
    </source>
</evidence>
<sequence>MRYWIFSLTVRIFDDFYVFPIYTVSNKKACSRIGQVLQSGNR</sequence>
<organism evidence="1 2">
    <name type="scientific">Methanosarcina mazei (strain ATCC BAA-159 / DSM 3647 / Goe1 / Go1 / JCM 11833 / OCM 88)</name>
    <name type="common">Methanosarcina frisia</name>
    <dbReference type="NCBI Taxonomy" id="192952"/>
    <lineage>
        <taxon>Archaea</taxon>
        <taxon>Methanobacteriati</taxon>
        <taxon>Methanobacteriota</taxon>
        <taxon>Stenosarchaea group</taxon>
        <taxon>Methanomicrobia</taxon>
        <taxon>Methanosarcinales</taxon>
        <taxon>Methanosarcinaceae</taxon>
        <taxon>Methanosarcina</taxon>
    </lineage>
</organism>
<protein>
    <submittedName>
        <fullName evidence="1">Conserved protein</fullName>
    </submittedName>
</protein>
<proteinExistence type="predicted"/>
<reference evidence="1 2" key="1">
    <citation type="journal article" date="2002" name="J. Mol. Microbiol. Biotechnol.">
        <title>The genome of Methanosarcina mazei: evidence for lateral gene transfer between Bacteria and Archaea.</title>
        <authorList>
            <person name="Deppenmeier U."/>
            <person name="Johann A."/>
            <person name="Hartsch T."/>
            <person name="Merkl R."/>
            <person name="Schmitz R.A."/>
            <person name="Martinez-Arias R."/>
            <person name="Henne A."/>
            <person name="Wiezer A."/>
            <person name="Baumer S."/>
            <person name="Jacobi C."/>
            <person name="Bruggemann H."/>
            <person name="Lienard T."/>
            <person name="Christmann A."/>
            <person name="Bomeke M."/>
            <person name="Steckel S."/>
            <person name="Bhattacharyya A."/>
            <person name="Lykidis A."/>
            <person name="Overbeek R."/>
            <person name="Klenk H.P."/>
            <person name="Gunsalus R.P."/>
            <person name="Fritz H.J."/>
            <person name="Gottschalk G."/>
        </authorList>
    </citation>
    <scope>NUCLEOTIDE SEQUENCE [LARGE SCALE GENOMIC DNA]</scope>
    <source>
        <strain evidence="2">ATCC BAA-159 / DSM 3647 / Goe1 / Go1 / JCM 11833 / OCM 88</strain>
    </source>
</reference>
<dbReference type="KEGG" id="mma:MM_3033"/>
<dbReference type="HOGENOM" id="CLU_3245379_0_0_2"/>
<accession>Q8PSP4</accession>
<dbReference type="AlphaFoldDB" id="Q8PSP4"/>
<gene>
    <name evidence="1" type="ordered locus">MM_3033</name>
</gene>